<comment type="subcellular location">
    <subcellularLocation>
        <location evidence="1">Endomembrane system</location>
        <topology evidence="1">Multi-pass membrane protein</topology>
    </subcellularLocation>
    <subcellularLocation>
        <location evidence="11">Vacuole membrane</location>
    </subcellularLocation>
</comment>
<protein>
    <recommendedName>
        <fullName evidence="11">Vacuolar cation/proton exchanger</fullName>
    </recommendedName>
</protein>
<keyword evidence="6 11" id="KW-0812">Transmembrane</keyword>
<dbReference type="Gene3D" id="1.20.1420.30">
    <property type="entry name" value="NCX, central ion-binding region"/>
    <property type="match status" value="1"/>
</dbReference>
<dbReference type="OrthoDB" id="1699231at2759"/>
<evidence type="ECO:0000256" key="12">
    <source>
        <dbReference type="SAM" id="MobiDB-lite"/>
    </source>
</evidence>
<keyword evidence="11" id="KW-0926">Vacuole</keyword>
<feature type="transmembrane region" description="Helical" evidence="11">
    <location>
        <begin position="377"/>
        <end position="396"/>
    </location>
</feature>
<evidence type="ECO:0000256" key="10">
    <source>
        <dbReference type="ARBA" id="ARBA00023136"/>
    </source>
</evidence>
<evidence type="ECO:0000256" key="9">
    <source>
        <dbReference type="ARBA" id="ARBA00023065"/>
    </source>
</evidence>
<dbReference type="GO" id="GO:0009705">
    <property type="term" value="C:plant-type vacuole membrane"/>
    <property type="evidence" value="ECO:0007669"/>
    <property type="project" value="TreeGrafter"/>
</dbReference>
<feature type="transmembrane region" description="Helical" evidence="11">
    <location>
        <begin position="236"/>
        <end position="258"/>
    </location>
</feature>
<dbReference type="InterPro" id="IPR004837">
    <property type="entry name" value="NaCa_Exmemb"/>
</dbReference>
<evidence type="ECO:0000256" key="8">
    <source>
        <dbReference type="ARBA" id="ARBA00022989"/>
    </source>
</evidence>
<feature type="transmembrane region" description="Helical" evidence="11">
    <location>
        <begin position="446"/>
        <end position="473"/>
    </location>
</feature>
<evidence type="ECO:0000256" key="2">
    <source>
        <dbReference type="ARBA" id="ARBA00008248"/>
    </source>
</evidence>
<accession>A0A388LB29</accession>
<comment type="function">
    <text evidence="11">Vacuolar cation/proton exchanger (CAX). Translocates Ca(2+) and other metal ions into vacuoles using the proton gradient formed by H(+)-ATPase and H(+)-pyrophosphatase.</text>
</comment>
<feature type="transmembrane region" description="Helical" evidence="11">
    <location>
        <begin position="206"/>
        <end position="224"/>
    </location>
</feature>
<feature type="transmembrane region" description="Helical" evidence="11">
    <location>
        <begin position="178"/>
        <end position="199"/>
    </location>
</feature>
<keyword evidence="3 11" id="KW-0813">Transport</keyword>
<dbReference type="PANTHER" id="PTHR31503">
    <property type="entry name" value="VACUOLAR CALCIUM ION TRANSPORTER"/>
    <property type="match status" value="1"/>
</dbReference>
<dbReference type="Gramene" id="GBG79392">
    <property type="protein sequence ID" value="GBG79392"/>
    <property type="gene ID" value="CBR_g29541"/>
</dbReference>
<keyword evidence="10 11" id="KW-0472">Membrane</keyword>
<feature type="transmembrane region" description="Helical" evidence="11">
    <location>
        <begin position="339"/>
        <end position="357"/>
    </location>
</feature>
<feature type="region of interest" description="Disordered" evidence="12">
    <location>
        <begin position="1"/>
        <end position="24"/>
    </location>
</feature>
<keyword evidence="5 11" id="KW-0109">Calcium transport</keyword>
<dbReference type="Pfam" id="PF01699">
    <property type="entry name" value="Na_Ca_ex"/>
    <property type="match status" value="2"/>
</dbReference>
<keyword evidence="4 11" id="KW-0050">Antiport</keyword>
<evidence type="ECO:0000313" key="15">
    <source>
        <dbReference type="Proteomes" id="UP000265515"/>
    </source>
</evidence>
<evidence type="ECO:0000259" key="13">
    <source>
        <dbReference type="Pfam" id="PF01699"/>
    </source>
</evidence>
<dbReference type="PANTHER" id="PTHR31503:SF22">
    <property type="entry name" value="VACUOLAR CALCIUM ION TRANSPORTER"/>
    <property type="match status" value="1"/>
</dbReference>
<keyword evidence="15" id="KW-1185">Reference proteome</keyword>
<evidence type="ECO:0000256" key="6">
    <source>
        <dbReference type="ARBA" id="ARBA00022692"/>
    </source>
</evidence>
<evidence type="ECO:0000256" key="5">
    <source>
        <dbReference type="ARBA" id="ARBA00022568"/>
    </source>
</evidence>
<name>A0A388LB29_CHABU</name>
<gene>
    <name evidence="14" type="ORF">CBR_g29541</name>
</gene>
<dbReference type="GO" id="GO:0006874">
    <property type="term" value="P:intracellular calcium ion homeostasis"/>
    <property type="evidence" value="ECO:0007669"/>
    <property type="project" value="TreeGrafter"/>
</dbReference>
<feature type="transmembrane region" description="Helical" evidence="11">
    <location>
        <begin position="298"/>
        <end position="319"/>
    </location>
</feature>
<dbReference type="STRING" id="69332.A0A388LB29"/>
<feature type="transmembrane region" description="Helical" evidence="11">
    <location>
        <begin position="408"/>
        <end position="426"/>
    </location>
</feature>
<dbReference type="InterPro" id="IPR004713">
    <property type="entry name" value="CaH_exchang"/>
</dbReference>
<sequence>MAAADNHHHHHHHDDSYVGIPTSVEEPGLPQSVDVIKMTVDSDPDPYVNVVGVGSNTVLGVGSIYGGVSRAASSSQTESDSFPVSPVLCRSFSEDCTQPLLEQRLPMLPSFSRNGVNGVINGVNGVSNGVINGVNGVNGGGDWVNGGGDWVTDVDEHTLRCCARGFFFRYLREMFCSMLLGSKLNVLLLFLPVAFYANAKQMDRGWIFAFSLLPLAPLAERLSFITDQIALSTNPMVGGLLNATFSNAPELILSIVALKAGLFRVVQLSLLGSVLGNMLLCLGSAFFAGGITHKEQKFNGTACMTNTGLLMLGALSTLFPHVLHATHTEAEMDVSELQLSRVCAVVMLIGYLSYITFQLITHVDLYSDEEDGEEATIGLWGSLPWLALITGCISVLSDLLVDTMEAAAKSWGVPAAYLCVILLPIFNNVAEHGSAVLFGVKNKLDLALGIAVGSSIQIWMFLMPLCVVAGWICGDGSSMEIRLGLQNLMRMPDIPEASRED</sequence>
<dbReference type="GO" id="GO:0012505">
    <property type="term" value="C:endomembrane system"/>
    <property type="evidence" value="ECO:0007669"/>
    <property type="project" value="UniProtKB-SubCell"/>
</dbReference>
<feature type="domain" description="Sodium/calcium exchanger membrane region" evidence="13">
    <location>
        <begin position="384"/>
        <end position="485"/>
    </location>
</feature>
<dbReference type="NCBIfam" id="TIGR00378">
    <property type="entry name" value="cax"/>
    <property type="match status" value="1"/>
</dbReference>
<evidence type="ECO:0000256" key="4">
    <source>
        <dbReference type="ARBA" id="ARBA00022449"/>
    </source>
</evidence>
<evidence type="ECO:0000256" key="7">
    <source>
        <dbReference type="ARBA" id="ARBA00022837"/>
    </source>
</evidence>
<keyword evidence="7 11" id="KW-0106">Calcium</keyword>
<comment type="caution">
    <text evidence="14">The sequence shown here is derived from an EMBL/GenBank/DDBJ whole genome shotgun (WGS) entry which is preliminary data.</text>
</comment>
<keyword evidence="9 11" id="KW-0406">Ion transport</keyword>
<dbReference type="AlphaFoldDB" id="A0A388LB29"/>
<feature type="domain" description="Sodium/calcium exchanger membrane region" evidence="13">
    <location>
        <begin position="206"/>
        <end position="359"/>
    </location>
</feature>
<dbReference type="GO" id="GO:0015369">
    <property type="term" value="F:calcium:proton antiporter activity"/>
    <property type="evidence" value="ECO:0007669"/>
    <property type="project" value="UniProtKB-UniRule"/>
</dbReference>
<dbReference type="Proteomes" id="UP000265515">
    <property type="component" value="Unassembled WGS sequence"/>
</dbReference>
<dbReference type="InterPro" id="IPR044880">
    <property type="entry name" value="NCX_ion-bd_dom_sf"/>
</dbReference>
<proteinExistence type="inferred from homology"/>
<evidence type="ECO:0000256" key="1">
    <source>
        <dbReference type="ARBA" id="ARBA00004127"/>
    </source>
</evidence>
<comment type="caution">
    <text evidence="11">Lacks conserved residue(s) required for the propagation of feature annotation.</text>
</comment>
<feature type="transmembrane region" description="Helical" evidence="11">
    <location>
        <begin position="270"/>
        <end position="292"/>
    </location>
</feature>
<evidence type="ECO:0000256" key="3">
    <source>
        <dbReference type="ARBA" id="ARBA00022448"/>
    </source>
</evidence>
<organism evidence="14 15">
    <name type="scientific">Chara braunii</name>
    <name type="common">Braun's stonewort</name>
    <dbReference type="NCBI Taxonomy" id="69332"/>
    <lineage>
        <taxon>Eukaryota</taxon>
        <taxon>Viridiplantae</taxon>
        <taxon>Streptophyta</taxon>
        <taxon>Charophyceae</taxon>
        <taxon>Charales</taxon>
        <taxon>Characeae</taxon>
        <taxon>Chara</taxon>
    </lineage>
</organism>
<comment type="similarity">
    <text evidence="2">Belongs to the Ca(2+):cation antiporter (CaCA) (TC 2.A.19) family. Cation/proton exchanger (CAX) subfamily.</text>
</comment>
<dbReference type="EMBL" id="BFEA01000318">
    <property type="protein sequence ID" value="GBG79392.1"/>
    <property type="molecule type" value="Genomic_DNA"/>
</dbReference>
<evidence type="ECO:0000256" key="11">
    <source>
        <dbReference type="RuleBase" id="RU365028"/>
    </source>
</evidence>
<dbReference type="InterPro" id="IPR004798">
    <property type="entry name" value="CAX-like"/>
</dbReference>
<evidence type="ECO:0000313" key="14">
    <source>
        <dbReference type="EMBL" id="GBG79392.1"/>
    </source>
</evidence>
<keyword evidence="8 11" id="KW-1133">Transmembrane helix</keyword>
<reference evidence="14 15" key="1">
    <citation type="journal article" date="2018" name="Cell">
        <title>The Chara Genome: Secondary Complexity and Implications for Plant Terrestrialization.</title>
        <authorList>
            <person name="Nishiyama T."/>
            <person name="Sakayama H."/>
            <person name="Vries J.D."/>
            <person name="Buschmann H."/>
            <person name="Saint-Marcoux D."/>
            <person name="Ullrich K.K."/>
            <person name="Haas F.B."/>
            <person name="Vanderstraeten L."/>
            <person name="Becker D."/>
            <person name="Lang D."/>
            <person name="Vosolsobe S."/>
            <person name="Rombauts S."/>
            <person name="Wilhelmsson P.K.I."/>
            <person name="Janitza P."/>
            <person name="Kern R."/>
            <person name="Heyl A."/>
            <person name="Rumpler F."/>
            <person name="Villalobos L.I.A.C."/>
            <person name="Clay J.M."/>
            <person name="Skokan R."/>
            <person name="Toyoda A."/>
            <person name="Suzuki Y."/>
            <person name="Kagoshima H."/>
            <person name="Schijlen E."/>
            <person name="Tajeshwar N."/>
            <person name="Catarino B."/>
            <person name="Hetherington A.J."/>
            <person name="Saltykova A."/>
            <person name="Bonnot C."/>
            <person name="Breuninger H."/>
            <person name="Symeonidi A."/>
            <person name="Radhakrishnan G.V."/>
            <person name="Van Nieuwerburgh F."/>
            <person name="Deforce D."/>
            <person name="Chang C."/>
            <person name="Karol K.G."/>
            <person name="Hedrich R."/>
            <person name="Ulvskov P."/>
            <person name="Glockner G."/>
            <person name="Delwiche C.F."/>
            <person name="Petrasek J."/>
            <person name="Van de Peer Y."/>
            <person name="Friml J."/>
            <person name="Beilby M."/>
            <person name="Dolan L."/>
            <person name="Kohara Y."/>
            <person name="Sugano S."/>
            <person name="Fujiyama A."/>
            <person name="Delaux P.-M."/>
            <person name="Quint M."/>
            <person name="TheiBen G."/>
            <person name="Hagemann M."/>
            <person name="Harholt J."/>
            <person name="Dunand C."/>
            <person name="Zachgo S."/>
            <person name="Langdale J."/>
            <person name="Maumus F."/>
            <person name="Straeten D.V.D."/>
            <person name="Gould S.B."/>
            <person name="Rensing S.A."/>
        </authorList>
    </citation>
    <scope>NUCLEOTIDE SEQUENCE [LARGE SCALE GENOMIC DNA]</scope>
    <source>
        <strain evidence="14 15">S276</strain>
    </source>
</reference>